<feature type="coiled-coil region" evidence="1">
    <location>
        <begin position="818"/>
        <end position="845"/>
    </location>
</feature>
<dbReference type="EMBL" id="MK072383">
    <property type="protein sequence ID" value="AYV82494.1"/>
    <property type="molecule type" value="Genomic_DNA"/>
</dbReference>
<evidence type="ECO:0000313" key="3">
    <source>
        <dbReference type="EMBL" id="AYV82494.1"/>
    </source>
</evidence>
<proteinExistence type="predicted"/>
<accession>A0A3G5A7K8</accession>
<protein>
    <submittedName>
        <fullName evidence="3">Uncharacterized protein</fullName>
    </submittedName>
</protein>
<reference evidence="3" key="1">
    <citation type="submission" date="2018-10" db="EMBL/GenBank/DDBJ databases">
        <title>Hidden diversity of soil giant viruses.</title>
        <authorList>
            <person name="Schulz F."/>
            <person name="Alteio L."/>
            <person name="Goudeau D."/>
            <person name="Ryan E.M."/>
            <person name="Malmstrom R.R."/>
            <person name="Blanchard J."/>
            <person name="Woyke T."/>
        </authorList>
    </citation>
    <scope>NUCLEOTIDE SEQUENCE</scope>
    <source>
        <strain evidence="3">HYV1</strain>
    </source>
</reference>
<sequence>MKDDNLSETPNENDNNKKNNIKEIDDEFSYTYEIEAATSIKCSLLSVLNSNSKTRKKKMAIYIQGLIEDYNKISLDGIYLFNILIRTLIKKRLYSKINSVTIRRCFGILKEGDKYITLKDPPNPSEIDMIYEIIESYFKNNNYLRPEFNHDEEGFMKPLEACADGYLNNLILHIRTNFFRFQRKYLKSKIESEFENHKLSRSEINILTLVIQKKLVNLEYSPRTDKNIKKLQCLLGKIPNLNVFTDNEKKLLKEFIEDLELLETEEKMIKKISSDNIIRFLSYFSLMLEYLKSIEKERFSLIPIFQPKMRFFRFDPMTLCTLYNKWESINGYNPKLPAAYFKDNFDNYFDVMFNISDRFHKILNKFPTIKSIQTDGIAVVLTFEKRKEIKYLTDKDKREENRIKRETEQKKIKKEFLEKMKGLRTKISSLKKDIGEGKKIIGKYIYLEFDCICIKNQIIEMSEQIKNSDNDTVREKILRDLKKMSDKYQNIQKSLDDCDKDMFLKFKLELKRKQNNLDTLEKELESLRKKPEIIDLEKKLNPKRQDIGMYESTEVRCSPEFLKEYRLVGADPGNNPMVDMACEDGIHVTISKNEYFDLAQVFNNNNKINKLREEANMNDITTQLSKTTYRTASTEEFMEYVKVIKKNWNEIWDHYSDYKLSKIKLSSYRSSQKAISGMARRIIERLNDEKNINKYMKSKEMKLDKSILEKPIIIFFGKGNGSLTISNTKNTSSKGPIKRLIEALSKYVVVILTPEYNTSKMCHLCGEKLIDIETYNFPKRKSLERNMLKRMKDNKENKTAKEIEKSEIDDNIKKIKEIERLRGIIHKLKKIRKEKKNRVKIEEIEREIEGMKCGRRNCYQTSYKLRRCAKHHEENLCKLFERNLNAAINIRKKGIKIITTGICDEA</sequence>
<organism evidence="3">
    <name type="scientific">Hyperionvirus sp</name>
    <dbReference type="NCBI Taxonomy" id="2487770"/>
    <lineage>
        <taxon>Viruses</taxon>
        <taxon>Varidnaviria</taxon>
        <taxon>Bamfordvirae</taxon>
        <taxon>Nucleocytoviricota</taxon>
        <taxon>Megaviricetes</taxon>
        <taxon>Imitervirales</taxon>
        <taxon>Mimiviridae</taxon>
        <taxon>Klosneuvirinae</taxon>
    </lineage>
</organism>
<evidence type="ECO:0000256" key="2">
    <source>
        <dbReference type="SAM" id="MobiDB-lite"/>
    </source>
</evidence>
<feature type="coiled-coil region" evidence="1">
    <location>
        <begin position="474"/>
        <end position="530"/>
    </location>
</feature>
<gene>
    <name evidence="3" type="ORF">Hyperionvirus1_73</name>
</gene>
<name>A0A3G5A7K8_9VIRU</name>
<evidence type="ECO:0000256" key="1">
    <source>
        <dbReference type="SAM" id="Coils"/>
    </source>
</evidence>
<keyword evidence="1" id="KW-0175">Coiled coil</keyword>
<feature type="region of interest" description="Disordered" evidence="2">
    <location>
        <begin position="1"/>
        <end position="20"/>
    </location>
</feature>